<dbReference type="PANTHER" id="PTHR34227:SF1">
    <property type="entry name" value="DIMETHYL SULFOXIDE REDUCTASE CHAPERONE-RELATED"/>
    <property type="match status" value="1"/>
</dbReference>
<dbReference type="SUPFAM" id="SSF89155">
    <property type="entry name" value="TorD-like"/>
    <property type="match status" value="1"/>
</dbReference>
<dbReference type="PANTHER" id="PTHR34227">
    <property type="entry name" value="CHAPERONE PROTEIN YCDY"/>
    <property type="match status" value="1"/>
</dbReference>
<dbReference type="EMBL" id="AKVJ01000022">
    <property type="protein sequence ID" value="EIW18952.1"/>
    <property type="molecule type" value="Genomic_DNA"/>
</dbReference>
<name>I9B1E3_9FIRM</name>
<keyword evidence="3" id="KW-1185">Reference proteome</keyword>
<dbReference type="InterPro" id="IPR020945">
    <property type="entry name" value="DMSO/NO3_reduct_chaperone"/>
</dbReference>
<evidence type="ECO:0000313" key="3">
    <source>
        <dbReference type="Proteomes" id="UP000004324"/>
    </source>
</evidence>
<keyword evidence="1" id="KW-0143">Chaperone</keyword>
<dbReference type="OrthoDB" id="9795302at2"/>
<evidence type="ECO:0000313" key="2">
    <source>
        <dbReference type="EMBL" id="EIW18952.1"/>
    </source>
</evidence>
<reference evidence="2 3" key="1">
    <citation type="journal article" date="2012" name="J. Bacteriol.">
        <title>Draft Genome Sequences for Two Metal-Reducing Pelosinus fermentans Strains Isolated from a Cr(VI)-Contaminated Site and for Type Strain R7.</title>
        <authorList>
            <person name="Brown S.D."/>
            <person name="Podar M."/>
            <person name="Klingeman D.M."/>
            <person name="Johnson C.M."/>
            <person name="Yang Z.K."/>
            <person name="Utturkar S.M."/>
            <person name="Land M.L."/>
            <person name="Mosher J.J."/>
            <person name="Hurt R.A.Jr."/>
            <person name="Phelps T.J."/>
            <person name="Palumbo A.V."/>
            <person name="Arkin A.P."/>
            <person name="Hazen T.C."/>
            <person name="Elias D.A."/>
        </authorList>
    </citation>
    <scope>NUCLEOTIDE SEQUENCE [LARGE SCALE GENOMIC DNA]</scope>
    <source>
        <strain evidence="2 3">B4</strain>
    </source>
</reference>
<comment type="caution">
    <text evidence="2">The sequence shown here is derived from an EMBL/GenBank/DDBJ whole genome shotgun (WGS) entry which is preliminary data.</text>
</comment>
<dbReference type="Proteomes" id="UP000004324">
    <property type="component" value="Unassembled WGS sequence"/>
</dbReference>
<dbReference type="RefSeq" id="WP_007933444.1">
    <property type="nucleotide sequence ID" value="NZ_AKVJ01000022.1"/>
</dbReference>
<dbReference type="AlphaFoldDB" id="I9B1E3"/>
<protein>
    <submittedName>
        <fullName evidence="2">TorD-like chaperone</fullName>
    </submittedName>
</protein>
<dbReference type="InterPro" id="IPR036411">
    <property type="entry name" value="TorD-like_sf"/>
</dbReference>
<accession>I9B1E3</accession>
<organism evidence="2 3">
    <name type="scientific">Pelosinus fermentans B4</name>
    <dbReference type="NCBI Taxonomy" id="1149862"/>
    <lineage>
        <taxon>Bacteria</taxon>
        <taxon>Bacillati</taxon>
        <taxon>Bacillota</taxon>
        <taxon>Negativicutes</taxon>
        <taxon>Selenomonadales</taxon>
        <taxon>Sporomusaceae</taxon>
        <taxon>Pelosinus</taxon>
    </lineage>
</organism>
<dbReference type="InterPro" id="IPR050289">
    <property type="entry name" value="TorD/DmsD_chaperones"/>
</dbReference>
<gene>
    <name evidence="2" type="ORF">FB4_0477</name>
</gene>
<dbReference type="Gene3D" id="1.10.3480.10">
    <property type="entry name" value="TorD-like"/>
    <property type="match status" value="1"/>
</dbReference>
<dbReference type="Pfam" id="PF02613">
    <property type="entry name" value="Nitrate_red_del"/>
    <property type="match status" value="1"/>
</dbReference>
<evidence type="ECO:0000256" key="1">
    <source>
        <dbReference type="ARBA" id="ARBA00023186"/>
    </source>
</evidence>
<proteinExistence type="predicted"/>
<sequence length="231" mass="26838">MNKELLIQWLQERQITYYLLTSLYQATPTSDLLKTLSQNQILASWCEEYARIEEQEQFDLYTALKGMQDELDSNSSNLAGYLEGLQADFDRLFVGPGHLEAPPWESVYRSKERLVFGEQTVAVREIYRSFGLKSNKHHNEPDDHISLELEFMAWLCKQAADPHISVEDRILYISGQTRFLNEHLLEWVPALCNDIEKAAESEFFRGLAFLTTQWLKEDAVETESILKILVK</sequence>
<dbReference type="PATRIC" id="fig|1149862.3.peg.1901"/>